<dbReference type="PROSITE" id="PS50222">
    <property type="entry name" value="EF_HAND_2"/>
    <property type="match status" value="2"/>
</dbReference>
<dbReference type="SUPFAM" id="SSF47473">
    <property type="entry name" value="EF-hand"/>
    <property type="match status" value="1"/>
</dbReference>
<dbReference type="CDD" id="cd00051">
    <property type="entry name" value="EFh"/>
    <property type="match status" value="1"/>
</dbReference>
<dbReference type="OrthoDB" id="26525at2759"/>
<evidence type="ECO:0000256" key="1">
    <source>
        <dbReference type="ARBA" id="ARBA00022837"/>
    </source>
</evidence>
<dbReference type="AlphaFoldDB" id="A0A812I064"/>
<sequence length="380" mass="43400">MTCQGEVSLEVAKFGSRSMCRRKTDGGSHMSLSELPVCPTAETGKIVRRRRNPSKSQLRTPTRQPSQPDFLPQLPTMVEKEPLVRHTSLPSIVDLKTEALLLSRQLHLDFHEVKDAVQELRKEHPTLPNGGMELPAFRQCVLQAFNVKDIDDRLLQDAYRQCQAAEGPVSPKRFLSWYRDHIFTFMHGQEKNPEKEDADALTLELAKKHHCSCIELDKVKLKFDHFDTDKSGLIEFNEFEAMMYTLLHCSNKSDLPSNRIERFWHEVDLDGNGSVDFTEFTEWYLKYFALAQEHGPVEAFYASFMPSVQRSNSLGSNKTESSPTTDVKEDALAILRHLVQPARSPKSKLEPIVHQSRSRITPKSMRRRMTTGCCIDNALS</sequence>
<feature type="region of interest" description="Disordered" evidence="2">
    <location>
        <begin position="48"/>
        <end position="73"/>
    </location>
</feature>
<dbReference type="Gene3D" id="1.10.238.10">
    <property type="entry name" value="EF-hand"/>
    <property type="match status" value="1"/>
</dbReference>
<evidence type="ECO:0000259" key="3">
    <source>
        <dbReference type="PROSITE" id="PS50222"/>
    </source>
</evidence>
<feature type="domain" description="EF-hand" evidence="3">
    <location>
        <begin position="255"/>
        <end position="290"/>
    </location>
</feature>
<dbReference type="PROSITE" id="PS00018">
    <property type="entry name" value="EF_HAND_1"/>
    <property type="match status" value="2"/>
</dbReference>
<dbReference type="InterPro" id="IPR002048">
    <property type="entry name" value="EF_hand_dom"/>
</dbReference>
<feature type="region of interest" description="Disordered" evidence="2">
    <location>
        <begin position="346"/>
        <end position="366"/>
    </location>
</feature>
<dbReference type="GO" id="GO:0005509">
    <property type="term" value="F:calcium ion binding"/>
    <property type="evidence" value="ECO:0007669"/>
    <property type="project" value="InterPro"/>
</dbReference>
<feature type="compositionally biased region" description="Polar residues" evidence="2">
    <location>
        <begin position="54"/>
        <end position="67"/>
    </location>
</feature>
<proteinExistence type="predicted"/>
<comment type="caution">
    <text evidence="4">The sequence shown here is derived from an EMBL/GenBank/DDBJ whole genome shotgun (WGS) entry which is preliminary data.</text>
</comment>
<keyword evidence="1" id="KW-0106">Calcium</keyword>
<evidence type="ECO:0000256" key="2">
    <source>
        <dbReference type="SAM" id="MobiDB-lite"/>
    </source>
</evidence>
<reference evidence="4" key="1">
    <citation type="submission" date="2021-02" db="EMBL/GenBank/DDBJ databases">
        <authorList>
            <person name="Dougan E. K."/>
            <person name="Rhodes N."/>
            <person name="Thang M."/>
            <person name="Chan C."/>
        </authorList>
    </citation>
    <scope>NUCLEOTIDE SEQUENCE</scope>
</reference>
<evidence type="ECO:0000313" key="4">
    <source>
        <dbReference type="EMBL" id="CAE6966146.1"/>
    </source>
</evidence>
<gene>
    <name evidence="4" type="primary">CPK19</name>
    <name evidence="4" type="ORF">SNAT2548_LOCUS2198</name>
</gene>
<accession>A0A812I064</accession>
<dbReference type="EMBL" id="CAJNDS010000122">
    <property type="protein sequence ID" value="CAE6966146.1"/>
    <property type="molecule type" value="Genomic_DNA"/>
</dbReference>
<protein>
    <submittedName>
        <fullName evidence="4">CPK19 protein</fullName>
    </submittedName>
</protein>
<feature type="domain" description="EF-hand" evidence="3">
    <location>
        <begin position="214"/>
        <end position="249"/>
    </location>
</feature>
<name>A0A812I064_9DINO</name>
<dbReference type="InterPro" id="IPR018247">
    <property type="entry name" value="EF_Hand_1_Ca_BS"/>
</dbReference>
<dbReference type="Proteomes" id="UP000604046">
    <property type="component" value="Unassembled WGS sequence"/>
</dbReference>
<dbReference type="Pfam" id="PF13499">
    <property type="entry name" value="EF-hand_7"/>
    <property type="match status" value="1"/>
</dbReference>
<dbReference type="SMART" id="SM00054">
    <property type="entry name" value="EFh"/>
    <property type="match status" value="2"/>
</dbReference>
<keyword evidence="5" id="KW-1185">Reference proteome</keyword>
<evidence type="ECO:0000313" key="5">
    <source>
        <dbReference type="Proteomes" id="UP000604046"/>
    </source>
</evidence>
<dbReference type="InterPro" id="IPR011992">
    <property type="entry name" value="EF-hand-dom_pair"/>
</dbReference>
<organism evidence="4 5">
    <name type="scientific">Symbiodinium natans</name>
    <dbReference type="NCBI Taxonomy" id="878477"/>
    <lineage>
        <taxon>Eukaryota</taxon>
        <taxon>Sar</taxon>
        <taxon>Alveolata</taxon>
        <taxon>Dinophyceae</taxon>
        <taxon>Suessiales</taxon>
        <taxon>Symbiodiniaceae</taxon>
        <taxon>Symbiodinium</taxon>
    </lineage>
</organism>